<dbReference type="InterPro" id="IPR036179">
    <property type="entry name" value="Ig-like_dom_sf"/>
</dbReference>
<dbReference type="GO" id="GO:0005886">
    <property type="term" value="C:plasma membrane"/>
    <property type="evidence" value="ECO:0007669"/>
    <property type="project" value="TreeGrafter"/>
</dbReference>
<dbReference type="SUPFAM" id="SSF48726">
    <property type="entry name" value="Immunoglobulin"/>
    <property type="match status" value="4"/>
</dbReference>
<proteinExistence type="predicted"/>
<evidence type="ECO:0000256" key="4">
    <source>
        <dbReference type="ARBA" id="ARBA00023180"/>
    </source>
</evidence>
<dbReference type="InterPro" id="IPR007110">
    <property type="entry name" value="Ig-like_dom"/>
</dbReference>
<dbReference type="Proteomes" id="UP001152795">
    <property type="component" value="Unassembled WGS sequence"/>
</dbReference>
<keyword evidence="7" id="KW-1185">Reference proteome</keyword>
<dbReference type="InterPro" id="IPR003599">
    <property type="entry name" value="Ig_sub"/>
</dbReference>
<dbReference type="GO" id="GO:0098609">
    <property type="term" value="P:cell-cell adhesion"/>
    <property type="evidence" value="ECO:0007669"/>
    <property type="project" value="TreeGrafter"/>
</dbReference>
<evidence type="ECO:0000256" key="1">
    <source>
        <dbReference type="ARBA" id="ARBA00004479"/>
    </source>
</evidence>
<evidence type="ECO:0000256" key="2">
    <source>
        <dbReference type="ARBA" id="ARBA00023136"/>
    </source>
</evidence>
<evidence type="ECO:0000256" key="3">
    <source>
        <dbReference type="ARBA" id="ARBA00023157"/>
    </source>
</evidence>
<keyword evidence="3" id="KW-1015">Disulfide bond</keyword>
<evidence type="ECO:0000313" key="6">
    <source>
        <dbReference type="EMBL" id="CAB3984828.1"/>
    </source>
</evidence>
<keyword evidence="5" id="KW-0393">Immunoglobulin domain</keyword>
<evidence type="ECO:0000256" key="5">
    <source>
        <dbReference type="ARBA" id="ARBA00023319"/>
    </source>
</evidence>
<name>A0A6S7FYS1_PARCT</name>
<dbReference type="EMBL" id="CACRXK020000791">
    <property type="protein sequence ID" value="CAB3984828.1"/>
    <property type="molecule type" value="Genomic_DNA"/>
</dbReference>
<evidence type="ECO:0000313" key="7">
    <source>
        <dbReference type="Proteomes" id="UP001152795"/>
    </source>
</evidence>
<organism evidence="6 7">
    <name type="scientific">Paramuricea clavata</name>
    <name type="common">Red gorgonian</name>
    <name type="synonym">Violescent sea-whip</name>
    <dbReference type="NCBI Taxonomy" id="317549"/>
    <lineage>
        <taxon>Eukaryota</taxon>
        <taxon>Metazoa</taxon>
        <taxon>Cnidaria</taxon>
        <taxon>Anthozoa</taxon>
        <taxon>Octocorallia</taxon>
        <taxon>Malacalcyonacea</taxon>
        <taxon>Plexauridae</taxon>
        <taxon>Paramuricea</taxon>
    </lineage>
</organism>
<protein>
    <submittedName>
        <fullName evidence="6">Hemicentin-1-like isoform X35</fullName>
    </submittedName>
</protein>
<keyword evidence="2" id="KW-0472">Membrane</keyword>
<accession>A0A6S7FYS1</accession>
<dbReference type="PANTHER" id="PTHR11640">
    <property type="entry name" value="NEPHRIN"/>
    <property type="match status" value="1"/>
</dbReference>
<gene>
    <name evidence="6" type="ORF">PACLA_8A016153</name>
</gene>
<dbReference type="InterPro" id="IPR051275">
    <property type="entry name" value="Cell_adhesion_signaling"/>
</dbReference>
<dbReference type="Gene3D" id="2.60.40.10">
    <property type="entry name" value="Immunoglobulins"/>
    <property type="match status" value="3"/>
</dbReference>
<dbReference type="GO" id="GO:0050839">
    <property type="term" value="F:cell adhesion molecule binding"/>
    <property type="evidence" value="ECO:0007669"/>
    <property type="project" value="TreeGrafter"/>
</dbReference>
<dbReference type="InterPro" id="IPR013783">
    <property type="entry name" value="Ig-like_fold"/>
</dbReference>
<keyword evidence="4" id="KW-0325">Glycoprotein</keyword>
<dbReference type="PANTHER" id="PTHR11640:SF164">
    <property type="entry name" value="MAM DOMAIN-CONTAINING GLYCOSYLPHOSPHATIDYLINOSITOL ANCHOR PROTEIN 1"/>
    <property type="match status" value="1"/>
</dbReference>
<dbReference type="AlphaFoldDB" id="A0A6S7FYS1"/>
<comment type="subcellular location">
    <subcellularLocation>
        <location evidence="1">Membrane</location>
        <topology evidence="1">Single-pass type I membrane protein</topology>
    </subcellularLocation>
</comment>
<comment type="caution">
    <text evidence="6">The sequence shown here is derived from an EMBL/GenBank/DDBJ whole genome shotgun (WGS) entry which is preliminary data.</text>
</comment>
<dbReference type="SMART" id="SM00409">
    <property type="entry name" value="IG"/>
    <property type="match status" value="3"/>
</dbReference>
<sequence>MSNLILPNILKFLLLLLLADTVVPVQLSLLSNCSNFRWANNYVNNYIWSIVGEWRVVDCTVNNNDQVDATLWFNQNKKIEIVGRVKVISKNKFNITNLQLSDMGKYYCKACGNTKTHLRMNVKRGTPFAKPEISKPPTSSIVKYGSTVTLECSLKGSYNDYEMLWFKVQSNGNYLEQKSTSRPTWSSDYNNRVQREVLRISNFIEENEEYFCQVRRYGVNYIRKTDHVKLQLETLAMPVISNFPRNGKLIEKEEETHDVNYCVLGTPSPDVAWYKAVDGKRELITKCSGTTNTCLPINNKDIEVKLHSFVIKNASYVRHHNVTYICRAENVKGQDEKNFTVFVKTKPRLVALKSEIQIYKKNLRLHCVLSETANPENITYSWAYCDKDVNNVISCQSTDDWKPVQSRQNNTIKILPHQAGGIRLYRCTADNRFKKDQLIWTIVRPIGQNIPKGVCDHVAAKLESEKEEKSGNSSMEPIVVWQGIVAFLAILLLVTLFLTFRRRNPPKQEYNTCVVPVLKEKIGDSV</sequence>
<dbReference type="CDD" id="cd00099">
    <property type="entry name" value="IgV"/>
    <property type="match status" value="1"/>
</dbReference>
<dbReference type="OrthoDB" id="10012075at2759"/>
<reference evidence="6" key="1">
    <citation type="submission" date="2020-04" db="EMBL/GenBank/DDBJ databases">
        <authorList>
            <person name="Alioto T."/>
            <person name="Alioto T."/>
            <person name="Gomez Garrido J."/>
        </authorList>
    </citation>
    <scope>NUCLEOTIDE SEQUENCE</scope>
    <source>
        <strain evidence="6">A484AB</strain>
    </source>
</reference>
<dbReference type="Pfam" id="PF13927">
    <property type="entry name" value="Ig_3"/>
    <property type="match status" value="1"/>
</dbReference>
<dbReference type="GO" id="GO:0005911">
    <property type="term" value="C:cell-cell junction"/>
    <property type="evidence" value="ECO:0007669"/>
    <property type="project" value="TreeGrafter"/>
</dbReference>
<dbReference type="PROSITE" id="PS50835">
    <property type="entry name" value="IG_LIKE"/>
    <property type="match status" value="4"/>
</dbReference>